<feature type="domain" description="Response regulatory" evidence="2">
    <location>
        <begin position="4"/>
        <end position="132"/>
    </location>
</feature>
<dbReference type="KEGG" id="lnu:N7U66_07560"/>
<dbReference type="InterPro" id="IPR011006">
    <property type="entry name" value="CheY-like_superfamily"/>
</dbReference>
<evidence type="ECO:0000256" key="1">
    <source>
        <dbReference type="PROSITE-ProRule" id="PRU00169"/>
    </source>
</evidence>
<dbReference type="Proteomes" id="UP001164705">
    <property type="component" value="Chromosome"/>
</dbReference>
<dbReference type="PROSITE" id="PS50110">
    <property type="entry name" value="RESPONSE_REGULATORY"/>
    <property type="match status" value="1"/>
</dbReference>
<accession>A0A9E8SI59</accession>
<keyword evidence="1" id="KW-0597">Phosphoprotein</keyword>
<protein>
    <submittedName>
        <fullName evidence="3">Response regulator</fullName>
    </submittedName>
</protein>
<reference evidence="3" key="1">
    <citation type="submission" date="2022-11" db="EMBL/GenBank/DDBJ databases">
        <title>Lacinutrix neustonica HL-RS19T sp. nov., isolated from the surface microlayer sample of brackish Lake Shihwa.</title>
        <authorList>
            <person name="Choi J.Y."/>
            <person name="Hwang C.Y."/>
        </authorList>
    </citation>
    <scope>NUCLEOTIDE SEQUENCE</scope>
    <source>
        <strain evidence="3">HL-RS19</strain>
    </source>
</reference>
<evidence type="ECO:0000313" key="3">
    <source>
        <dbReference type="EMBL" id="WAC03380.1"/>
    </source>
</evidence>
<dbReference type="AlphaFoldDB" id="A0A9E8SI59"/>
<evidence type="ECO:0000313" key="4">
    <source>
        <dbReference type="Proteomes" id="UP001164705"/>
    </source>
</evidence>
<organism evidence="3 4">
    <name type="scientific">Lacinutrix neustonica</name>
    <dbReference type="NCBI Taxonomy" id="2980107"/>
    <lineage>
        <taxon>Bacteria</taxon>
        <taxon>Pseudomonadati</taxon>
        <taxon>Bacteroidota</taxon>
        <taxon>Flavobacteriia</taxon>
        <taxon>Flavobacteriales</taxon>
        <taxon>Flavobacteriaceae</taxon>
        <taxon>Lacinutrix</taxon>
    </lineage>
</organism>
<dbReference type="RefSeq" id="WP_267677961.1">
    <property type="nucleotide sequence ID" value="NZ_CP113088.1"/>
</dbReference>
<dbReference type="Gene3D" id="3.40.50.2300">
    <property type="match status" value="1"/>
</dbReference>
<dbReference type="GO" id="GO:0000160">
    <property type="term" value="P:phosphorelay signal transduction system"/>
    <property type="evidence" value="ECO:0007669"/>
    <property type="project" value="InterPro"/>
</dbReference>
<sequence>MFKKVLIADDLGSINQGVTSVLAALGINAVEQVQYCDDAVLKIKRAILDKAPFDLVITDLSFKTDYREQKLESGDALITFIKENYPELKVIVYSVEDRLQRVRFLIQTAKTNAYVCKGRRGLIEINQAIIKVFQNECFVSPQVSQALSQKSNLEIDDYDIALVNQLSHGLDQKGVSRYFITNNISPSSVSSIEKRLNKLRIQFKADNVTHLVAKMKDLGLI</sequence>
<name>A0A9E8SI59_9FLAO</name>
<evidence type="ECO:0000259" key="2">
    <source>
        <dbReference type="PROSITE" id="PS50110"/>
    </source>
</evidence>
<proteinExistence type="predicted"/>
<gene>
    <name evidence="3" type="ORF">N7U66_07560</name>
</gene>
<dbReference type="InterPro" id="IPR001789">
    <property type="entry name" value="Sig_transdc_resp-reg_receiver"/>
</dbReference>
<keyword evidence="4" id="KW-1185">Reference proteome</keyword>
<dbReference type="EMBL" id="CP113088">
    <property type="protein sequence ID" value="WAC03380.1"/>
    <property type="molecule type" value="Genomic_DNA"/>
</dbReference>
<feature type="modified residue" description="4-aspartylphosphate" evidence="1">
    <location>
        <position position="59"/>
    </location>
</feature>
<dbReference type="SUPFAM" id="SSF52172">
    <property type="entry name" value="CheY-like"/>
    <property type="match status" value="1"/>
</dbReference>